<name>A0A918NBN2_9GAMM</name>
<dbReference type="PANTHER" id="PTHR34071:SF2">
    <property type="entry name" value="FLAVIN-NUCLEOTIDE-BINDING PROTEIN"/>
    <property type="match status" value="1"/>
</dbReference>
<organism evidence="2 3">
    <name type="scientific">Saccharospirillum salsuginis</name>
    <dbReference type="NCBI Taxonomy" id="418750"/>
    <lineage>
        <taxon>Bacteria</taxon>
        <taxon>Pseudomonadati</taxon>
        <taxon>Pseudomonadota</taxon>
        <taxon>Gammaproteobacteria</taxon>
        <taxon>Oceanospirillales</taxon>
        <taxon>Saccharospirillaceae</taxon>
        <taxon>Saccharospirillum</taxon>
    </lineage>
</organism>
<comment type="caution">
    <text evidence="2">The sequence shown here is derived from an EMBL/GenBank/DDBJ whole genome shotgun (WGS) entry which is preliminary data.</text>
</comment>
<dbReference type="PANTHER" id="PTHR34071">
    <property type="entry name" value="5-NITROIMIDAZOLE ANTIBIOTICS RESISTANCE PROTEIN, NIMA-FAMILY-RELATED PROTEIN-RELATED"/>
    <property type="match status" value="1"/>
</dbReference>
<dbReference type="Gene3D" id="2.30.110.10">
    <property type="entry name" value="Electron Transport, Fmn-binding Protein, Chain A"/>
    <property type="match status" value="1"/>
</dbReference>
<dbReference type="RefSeq" id="WP_189609711.1">
    <property type="nucleotide sequence ID" value="NZ_BMXR01000006.1"/>
</dbReference>
<keyword evidence="3" id="KW-1185">Reference proteome</keyword>
<dbReference type="SUPFAM" id="SSF50475">
    <property type="entry name" value="FMN-binding split barrel"/>
    <property type="match status" value="1"/>
</dbReference>
<reference evidence="2" key="2">
    <citation type="submission" date="2020-09" db="EMBL/GenBank/DDBJ databases">
        <authorList>
            <person name="Sun Q."/>
            <person name="Kim S."/>
        </authorList>
    </citation>
    <scope>NUCLEOTIDE SEQUENCE</scope>
    <source>
        <strain evidence="2">KCTC 22169</strain>
    </source>
</reference>
<dbReference type="AlphaFoldDB" id="A0A918NBN2"/>
<dbReference type="Pfam" id="PF12900">
    <property type="entry name" value="Pyridox_ox_2"/>
    <property type="match status" value="1"/>
</dbReference>
<gene>
    <name evidence="2" type="ORF">GCM10007392_28210</name>
</gene>
<dbReference type="InterPro" id="IPR024747">
    <property type="entry name" value="Pyridox_Oxase-rel"/>
</dbReference>
<dbReference type="Proteomes" id="UP000626148">
    <property type="component" value="Unassembled WGS sequence"/>
</dbReference>
<sequence>MPRTTHQDASTTDLGFCPRSRIRQAAKRARYDREAVYRLIDDLKTGHLAFVENGEPRSIPITCWRDGDDLFVHTANKGRLARHLQAGHLVCISFAETQEWVMTKSAFHHSANYRSVVLYGRGEQVTDNAAFDAAFKAIINQLEAGRWDKVRPPNAQERKATVLIRIPIDEGSFKARTGGPNEDPEDMDLPVWHGTLPARGSHE</sequence>
<proteinExistence type="predicted"/>
<feature type="region of interest" description="Disordered" evidence="1">
    <location>
        <begin position="173"/>
        <end position="203"/>
    </location>
</feature>
<dbReference type="EMBL" id="BMXR01000006">
    <property type="protein sequence ID" value="GGX58645.1"/>
    <property type="molecule type" value="Genomic_DNA"/>
</dbReference>
<evidence type="ECO:0000256" key="1">
    <source>
        <dbReference type="SAM" id="MobiDB-lite"/>
    </source>
</evidence>
<evidence type="ECO:0000313" key="2">
    <source>
        <dbReference type="EMBL" id="GGX58645.1"/>
    </source>
</evidence>
<accession>A0A918NBN2</accession>
<evidence type="ECO:0000313" key="3">
    <source>
        <dbReference type="Proteomes" id="UP000626148"/>
    </source>
</evidence>
<reference evidence="2" key="1">
    <citation type="journal article" date="2014" name="Int. J. Syst. Evol. Microbiol.">
        <title>Complete genome sequence of Corynebacterium casei LMG S-19264T (=DSM 44701T), isolated from a smear-ripened cheese.</title>
        <authorList>
            <consortium name="US DOE Joint Genome Institute (JGI-PGF)"/>
            <person name="Walter F."/>
            <person name="Albersmeier A."/>
            <person name="Kalinowski J."/>
            <person name="Ruckert C."/>
        </authorList>
    </citation>
    <scope>NUCLEOTIDE SEQUENCE</scope>
    <source>
        <strain evidence="2">KCTC 22169</strain>
    </source>
</reference>
<protein>
    <submittedName>
        <fullName evidence="2">Flavin-nucleotide-binding protein</fullName>
    </submittedName>
</protein>
<dbReference type="InterPro" id="IPR012349">
    <property type="entry name" value="Split_barrel_FMN-bd"/>
</dbReference>